<proteinExistence type="inferred from homology"/>
<sequence>MLSAAQDILNKQYNNTGVLLLADVLPTLIIKSTAPLFLHHVPYSAFIASLQSEKTQNHSRNTQIEWMYYIELALASLTLICFSCFCSIHRHVISGWSSGTGAAGLFASLSYLGLTQAHISPENTLLIMLVVPALMALISDGNFKTLSTKCHICLVISKNFTIHNCASPPRYQALYQVGVFISRSSLRIIHIRKTWILALLQCVNAVFIFFAAFYRFVPSIFIIFPIIVYEGLLGGASYVNTFNNIRKEVKENHCEFALGVTSVADSIGITLAGAIAIPVHNAICEQ</sequence>
<dbReference type="Proteomes" id="UP000694388">
    <property type="component" value="Unplaced"/>
</dbReference>
<keyword evidence="3 6" id="KW-0812">Transmembrane</keyword>
<protein>
    <recommendedName>
        <fullName evidence="6">Battenin</fullName>
    </recommendedName>
</protein>
<feature type="transmembrane region" description="Helical" evidence="6">
    <location>
        <begin position="66"/>
        <end position="88"/>
    </location>
</feature>
<name>A0A8C4R478_EPTBU</name>
<feature type="transmembrane region" description="Helical" evidence="6">
    <location>
        <begin position="220"/>
        <end position="240"/>
    </location>
</feature>
<comment type="similarity">
    <text evidence="6">Belongs to the battenin family.</text>
</comment>
<feature type="transmembrane region" description="Helical" evidence="6">
    <location>
        <begin position="100"/>
        <end position="119"/>
    </location>
</feature>
<feature type="transmembrane region" description="Helical" evidence="6">
    <location>
        <begin position="195"/>
        <end position="214"/>
    </location>
</feature>
<comment type="subcellular location">
    <subcellularLocation>
        <location evidence="1">Endomembrane system</location>
        <topology evidence="1">Multi-pass membrane protein</topology>
    </subcellularLocation>
    <subcellularLocation>
        <location evidence="6">Lysosome membrane</location>
        <topology evidence="6">Multi-pass membrane protein</topology>
    </subcellularLocation>
</comment>
<dbReference type="Ensembl" id="ENSEBUT00000025053.1">
    <property type="protein sequence ID" value="ENSEBUP00000024478.1"/>
    <property type="gene ID" value="ENSEBUG00000015090.1"/>
</dbReference>
<evidence type="ECO:0000256" key="2">
    <source>
        <dbReference type="ARBA" id="ARBA00022448"/>
    </source>
</evidence>
<keyword evidence="6" id="KW-0458">Lysosome</keyword>
<dbReference type="GO" id="GO:0051453">
    <property type="term" value="P:regulation of intracellular pH"/>
    <property type="evidence" value="ECO:0007669"/>
    <property type="project" value="TreeGrafter"/>
</dbReference>
<dbReference type="GeneTree" id="ENSGT00390000003249"/>
<keyword evidence="2" id="KW-0813">Transport</keyword>
<accession>A0A8C4R478</accession>
<reference evidence="7" key="1">
    <citation type="submission" date="2025-08" db="UniProtKB">
        <authorList>
            <consortium name="Ensembl"/>
        </authorList>
    </citation>
    <scope>IDENTIFICATION</scope>
</reference>
<evidence type="ECO:0000256" key="3">
    <source>
        <dbReference type="ARBA" id="ARBA00022692"/>
    </source>
</evidence>
<dbReference type="AlphaFoldDB" id="A0A8C4R478"/>
<dbReference type="GO" id="GO:0007040">
    <property type="term" value="P:lysosome organization"/>
    <property type="evidence" value="ECO:0007669"/>
    <property type="project" value="TreeGrafter"/>
</dbReference>
<evidence type="ECO:0000313" key="8">
    <source>
        <dbReference type="Proteomes" id="UP000694388"/>
    </source>
</evidence>
<evidence type="ECO:0000256" key="6">
    <source>
        <dbReference type="RuleBase" id="RU361113"/>
    </source>
</evidence>
<dbReference type="GO" id="GO:0012505">
    <property type="term" value="C:endomembrane system"/>
    <property type="evidence" value="ECO:0007669"/>
    <property type="project" value="UniProtKB-SubCell"/>
</dbReference>
<reference evidence="7" key="2">
    <citation type="submission" date="2025-09" db="UniProtKB">
        <authorList>
            <consortium name="Ensembl"/>
        </authorList>
    </citation>
    <scope>IDENTIFICATION</scope>
</reference>
<feature type="transmembrane region" description="Helical" evidence="6">
    <location>
        <begin position="125"/>
        <end position="143"/>
    </location>
</feature>
<dbReference type="PANTHER" id="PTHR10981:SF0">
    <property type="entry name" value="BATTENIN"/>
    <property type="match status" value="1"/>
</dbReference>
<keyword evidence="8" id="KW-1185">Reference proteome</keyword>
<organism evidence="7 8">
    <name type="scientific">Eptatretus burgeri</name>
    <name type="common">Inshore hagfish</name>
    <dbReference type="NCBI Taxonomy" id="7764"/>
    <lineage>
        <taxon>Eukaryota</taxon>
        <taxon>Metazoa</taxon>
        <taxon>Chordata</taxon>
        <taxon>Craniata</taxon>
        <taxon>Vertebrata</taxon>
        <taxon>Cyclostomata</taxon>
        <taxon>Myxini</taxon>
        <taxon>Myxiniformes</taxon>
        <taxon>Myxinidae</taxon>
        <taxon>Eptatretinae</taxon>
        <taxon>Eptatretus</taxon>
    </lineage>
</organism>
<evidence type="ECO:0000313" key="7">
    <source>
        <dbReference type="Ensembl" id="ENSEBUP00000024478.1"/>
    </source>
</evidence>
<evidence type="ECO:0000256" key="1">
    <source>
        <dbReference type="ARBA" id="ARBA00004127"/>
    </source>
</evidence>
<keyword evidence="5 6" id="KW-0472">Membrane</keyword>
<evidence type="ECO:0000256" key="5">
    <source>
        <dbReference type="ARBA" id="ARBA00023136"/>
    </source>
</evidence>
<dbReference type="InterPro" id="IPR003492">
    <property type="entry name" value="Battenin_disease_Cln3"/>
</dbReference>
<comment type="caution">
    <text evidence="6">Lacks conserved residue(s) required for the propagation of feature annotation.</text>
</comment>
<dbReference type="GO" id="GO:0005765">
    <property type="term" value="C:lysosomal membrane"/>
    <property type="evidence" value="ECO:0007669"/>
    <property type="project" value="UniProtKB-SubCell"/>
</dbReference>
<dbReference type="OMA" id="PYWVRHT"/>
<evidence type="ECO:0000256" key="4">
    <source>
        <dbReference type="ARBA" id="ARBA00022989"/>
    </source>
</evidence>
<dbReference type="PRINTS" id="PR01315">
    <property type="entry name" value="BATTENIN"/>
</dbReference>
<dbReference type="PANTHER" id="PTHR10981">
    <property type="entry name" value="BATTENIN"/>
    <property type="match status" value="1"/>
</dbReference>
<dbReference type="Pfam" id="PF02487">
    <property type="entry name" value="CLN3"/>
    <property type="match status" value="2"/>
</dbReference>
<keyword evidence="4 6" id="KW-1133">Transmembrane helix</keyword>